<proteinExistence type="predicted"/>
<dbReference type="CDD" id="cd04196">
    <property type="entry name" value="GT_2_like_d"/>
    <property type="match status" value="1"/>
</dbReference>
<dbReference type="InterPro" id="IPR001173">
    <property type="entry name" value="Glyco_trans_2-like"/>
</dbReference>
<comment type="caution">
    <text evidence="2">The sequence shown here is derived from an EMBL/GenBank/DDBJ whole genome shotgun (WGS) entry which is preliminary data.</text>
</comment>
<evidence type="ECO:0000259" key="1">
    <source>
        <dbReference type="Pfam" id="PF00535"/>
    </source>
</evidence>
<dbReference type="Pfam" id="PF00535">
    <property type="entry name" value="Glycos_transf_2"/>
    <property type="match status" value="1"/>
</dbReference>
<dbReference type="Proteomes" id="UP001259572">
    <property type="component" value="Unassembled WGS sequence"/>
</dbReference>
<evidence type="ECO:0000313" key="2">
    <source>
        <dbReference type="EMBL" id="MDT9598011.1"/>
    </source>
</evidence>
<dbReference type="PANTHER" id="PTHR22916">
    <property type="entry name" value="GLYCOSYLTRANSFERASE"/>
    <property type="match status" value="1"/>
</dbReference>
<dbReference type="PANTHER" id="PTHR22916:SF3">
    <property type="entry name" value="UDP-GLCNAC:BETAGAL BETA-1,3-N-ACETYLGLUCOSAMINYLTRANSFERASE-LIKE PROTEIN 1"/>
    <property type="match status" value="1"/>
</dbReference>
<reference evidence="2 3" key="1">
    <citation type="submission" date="2023-05" db="EMBL/GenBank/DDBJ databases">
        <authorList>
            <person name="Guo Y."/>
        </authorList>
    </citation>
    <scope>NUCLEOTIDE SEQUENCE [LARGE SCALE GENOMIC DNA]</scope>
    <source>
        <strain evidence="2 3">GR2756</strain>
    </source>
</reference>
<organism evidence="2 3">
    <name type="scientific">Sphingosinicella rhizophila</name>
    <dbReference type="NCBI Taxonomy" id="3050082"/>
    <lineage>
        <taxon>Bacteria</taxon>
        <taxon>Pseudomonadati</taxon>
        <taxon>Pseudomonadota</taxon>
        <taxon>Alphaproteobacteria</taxon>
        <taxon>Sphingomonadales</taxon>
        <taxon>Sphingosinicellaceae</taxon>
        <taxon>Sphingosinicella</taxon>
    </lineage>
</organism>
<dbReference type="RefSeq" id="WP_315723713.1">
    <property type="nucleotide sequence ID" value="NZ_JAVUPU010000002.1"/>
</dbReference>
<feature type="domain" description="Glycosyltransferase 2-like" evidence="1">
    <location>
        <begin position="6"/>
        <end position="120"/>
    </location>
</feature>
<dbReference type="InterPro" id="IPR029044">
    <property type="entry name" value="Nucleotide-diphossugar_trans"/>
</dbReference>
<name>A0ABU3Q3M0_9SPHN</name>
<gene>
    <name evidence="2" type="ORF">RQX22_03490</name>
</gene>
<dbReference type="SUPFAM" id="SSF53448">
    <property type="entry name" value="Nucleotide-diphospho-sugar transferases"/>
    <property type="match status" value="1"/>
</dbReference>
<protein>
    <submittedName>
        <fullName evidence="2">Glycosyltransferase family 2 protein</fullName>
    </submittedName>
</protein>
<evidence type="ECO:0000313" key="3">
    <source>
        <dbReference type="Proteomes" id="UP001259572"/>
    </source>
</evidence>
<accession>A0ABU3Q3M0</accession>
<dbReference type="Gene3D" id="3.90.550.10">
    <property type="entry name" value="Spore Coat Polysaccharide Biosynthesis Protein SpsA, Chain A"/>
    <property type="match status" value="1"/>
</dbReference>
<dbReference type="EMBL" id="JAVUPU010000002">
    <property type="protein sequence ID" value="MDT9598011.1"/>
    <property type="molecule type" value="Genomic_DNA"/>
</dbReference>
<keyword evidence="3" id="KW-1185">Reference proteome</keyword>
<sequence>MKPIVSIAMATFNGARYLQAQLESFSTQTLLPDELVVCDDCSSDATVEIVERFKLASPFEVIIHRNEANLGYIQNFAKALSLCRGDVVFLSDQDDVWYDQKIERVLAAFQSDPDAMVVLNDQLIVDAELNSSGVTKVANMKRLGIPQKDFVTGCCSAHRRDWQSIVLPIPDGAVTHDAWINGIAQRLAAAILLPDVLQLYRRHGANASDNLISSGKPGSPLRRFRRYHPYGLKEKLEHLIVHKAAIVKRLGEARLDLERMGFALAADDARARLSRYLWLQRFILRMLSGVSRITRLSI</sequence>